<feature type="chain" id="PRO_5045767883" evidence="2">
    <location>
        <begin position="21"/>
        <end position="163"/>
    </location>
</feature>
<accession>A0ABV2LUD9</accession>
<evidence type="ECO:0000256" key="2">
    <source>
        <dbReference type="SAM" id="SignalP"/>
    </source>
</evidence>
<dbReference type="InterPro" id="IPR050553">
    <property type="entry name" value="Thioredoxin_ResA/DsbE_sf"/>
</dbReference>
<dbReference type="Gene3D" id="3.40.30.10">
    <property type="entry name" value="Glutaredoxin"/>
    <property type="match status" value="1"/>
</dbReference>
<dbReference type="InterPro" id="IPR000866">
    <property type="entry name" value="AhpC/TSA"/>
</dbReference>
<organism evidence="4 5">
    <name type="scientific">Moheibacter stercoris</name>
    <dbReference type="NCBI Taxonomy" id="1628251"/>
    <lineage>
        <taxon>Bacteria</taxon>
        <taxon>Pseudomonadati</taxon>
        <taxon>Bacteroidota</taxon>
        <taxon>Flavobacteriia</taxon>
        <taxon>Flavobacteriales</taxon>
        <taxon>Weeksellaceae</taxon>
        <taxon>Moheibacter</taxon>
    </lineage>
</organism>
<dbReference type="CDD" id="cd02966">
    <property type="entry name" value="TlpA_like_family"/>
    <property type="match status" value="1"/>
</dbReference>
<gene>
    <name evidence="4" type="ORF">ABID46_001766</name>
</gene>
<keyword evidence="2" id="KW-0732">Signal</keyword>
<proteinExistence type="predicted"/>
<evidence type="ECO:0000256" key="1">
    <source>
        <dbReference type="ARBA" id="ARBA00023284"/>
    </source>
</evidence>
<evidence type="ECO:0000259" key="3">
    <source>
        <dbReference type="PROSITE" id="PS51352"/>
    </source>
</evidence>
<evidence type="ECO:0000313" key="5">
    <source>
        <dbReference type="Proteomes" id="UP001549146"/>
    </source>
</evidence>
<dbReference type="EMBL" id="JBEPMO010000009">
    <property type="protein sequence ID" value="MET3732179.1"/>
    <property type="molecule type" value="Genomic_DNA"/>
</dbReference>
<comment type="caution">
    <text evidence="4">The sequence shown here is derived from an EMBL/GenBank/DDBJ whole genome shotgun (WGS) entry which is preliminary data.</text>
</comment>
<feature type="domain" description="Thioredoxin" evidence="3">
    <location>
        <begin position="19"/>
        <end position="163"/>
    </location>
</feature>
<name>A0ABV2LUD9_9FLAO</name>
<dbReference type="InterPro" id="IPR036249">
    <property type="entry name" value="Thioredoxin-like_sf"/>
</dbReference>
<evidence type="ECO:0000313" key="4">
    <source>
        <dbReference type="EMBL" id="MET3732179.1"/>
    </source>
</evidence>
<keyword evidence="5" id="KW-1185">Reference proteome</keyword>
<feature type="signal peptide" evidence="2">
    <location>
        <begin position="1"/>
        <end position="20"/>
    </location>
</feature>
<protein>
    <submittedName>
        <fullName evidence="4">Thiol-disulfide isomerase/thioredoxin</fullName>
    </submittedName>
</protein>
<dbReference type="PROSITE" id="PS51352">
    <property type="entry name" value="THIOREDOXIN_2"/>
    <property type="match status" value="1"/>
</dbReference>
<dbReference type="PANTHER" id="PTHR42852">
    <property type="entry name" value="THIOL:DISULFIDE INTERCHANGE PROTEIN DSBE"/>
    <property type="match status" value="1"/>
</dbReference>
<reference evidence="4 5" key="1">
    <citation type="submission" date="2024-06" db="EMBL/GenBank/DDBJ databases">
        <title>Genomic Encyclopedia of Type Strains, Phase IV (KMG-IV): sequencing the most valuable type-strain genomes for metagenomic binning, comparative biology and taxonomic classification.</title>
        <authorList>
            <person name="Goeker M."/>
        </authorList>
    </citation>
    <scope>NUCLEOTIDE SEQUENCE [LARGE SCALE GENOMIC DNA]</scope>
    <source>
        <strain evidence="4 5">DSM 29388</strain>
    </source>
</reference>
<sequence length="163" mass="18480">MSKKIMSIFAFLLLFSTSFAQESAFPDLTLPDLKGNKVNIKSLSTEGKPVVLAFWATWCGPCMQELNAINDLIEDWRGETEFAFYAVSIDDSKSVGRVQPLVNGKGWDFEILLDTNNELKRQLNFSTPPFTVIIKDGNIMYRHLGYQPGAELNLYEKIKEFSN</sequence>
<dbReference type="GO" id="GO:0016853">
    <property type="term" value="F:isomerase activity"/>
    <property type="evidence" value="ECO:0007669"/>
    <property type="project" value="UniProtKB-KW"/>
</dbReference>
<dbReference type="Pfam" id="PF00578">
    <property type="entry name" value="AhpC-TSA"/>
    <property type="match status" value="1"/>
</dbReference>
<dbReference type="PROSITE" id="PS00194">
    <property type="entry name" value="THIOREDOXIN_1"/>
    <property type="match status" value="1"/>
</dbReference>
<keyword evidence="4" id="KW-0413">Isomerase</keyword>
<dbReference type="Proteomes" id="UP001549146">
    <property type="component" value="Unassembled WGS sequence"/>
</dbReference>
<dbReference type="InterPro" id="IPR017937">
    <property type="entry name" value="Thioredoxin_CS"/>
</dbReference>
<dbReference type="SUPFAM" id="SSF52833">
    <property type="entry name" value="Thioredoxin-like"/>
    <property type="match status" value="1"/>
</dbReference>
<keyword evidence="1" id="KW-0676">Redox-active center</keyword>
<dbReference type="RefSeq" id="WP_354509146.1">
    <property type="nucleotide sequence ID" value="NZ_JBEPMO010000009.1"/>
</dbReference>
<dbReference type="PANTHER" id="PTHR42852:SF17">
    <property type="entry name" value="THIOREDOXIN-LIKE PROTEIN HI_1115"/>
    <property type="match status" value="1"/>
</dbReference>
<dbReference type="InterPro" id="IPR013766">
    <property type="entry name" value="Thioredoxin_domain"/>
</dbReference>